<sequence length="549" mass="60744">MPSATTPRPPKRLAVFCDGTWVGRETKVEDAPPSNIRQLANMVGEVHYTNDTTSAAIHPIKPHTHSNSENITAGYQEGVGLNKNFLQYIWDGATAASISEECISVYKYIVENFDTDHEIWLFGFSRGAFTVRCVAGMINNCGIIKRRSEYTDAELYRLCYEVFRTYRSALPSDAPSSSECQRWKGLDAKVWQVKRPIRFMGVIDTVGALGIPRLQAGIGFDWSPFEFFDQSMSAVVQNVWHAPCLHDRLWIFQPCLVLPDSADEAQDDRTVVRQTWFPGTHYDVGRMTFRFLRQNPVNWMEEMLGWLPNLLSRTIYPNQVLSDAVLRWIVQGVREVDGESQTPLMPAADQDIQRLSEGLAKFATTASKEAEAVTASHYTGSGDIYSDVLAYAPAGILLSTLRNTFSTLTSLLNALLPSLDIGTNIQSLLGVKTLITILTATNDRRIPGTEADIYPYREEERVRVGGVETVVPSIESLGRMREVQRGGGRERYPSRTVEAFWLWKGVFGKEENGQGGGGGGGGGKGRVNGRVNGEIDGATDGVDGEVNGV</sequence>
<dbReference type="PANTHER" id="PTHR33840">
    <property type="match status" value="1"/>
</dbReference>
<proteinExistence type="predicted"/>
<evidence type="ECO:0000313" key="4">
    <source>
        <dbReference type="Proteomes" id="UP000265663"/>
    </source>
</evidence>
<dbReference type="EMBL" id="KE747817">
    <property type="protein sequence ID" value="RMZ68756.1"/>
    <property type="molecule type" value="Genomic_DNA"/>
</dbReference>
<accession>A0A3M7M2R0</accession>
<keyword evidence="4" id="KW-1185">Reference proteome</keyword>
<dbReference type="InterPro" id="IPR018712">
    <property type="entry name" value="Tle1-like_cat"/>
</dbReference>
<name>A0A3M7M2R0_9PLEO</name>
<protein>
    <submittedName>
        <fullName evidence="3">Peptidoglycan binding domain containing</fullName>
    </submittedName>
</protein>
<feature type="compositionally biased region" description="Gly residues" evidence="1">
    <location>
        <begin position="513"/>
        <end position="526"/>
    </location>
</feature>
<feature type="region of interest" description="Disordered" evidence="1">
    <location>
        <begin position="511"/>
        <end position="549"/>
    </location>
</feature>
<dbReference type="AlphaFoldDB" id="A0A3M7M2R0"/>
<gene>
    <name evidence="3" type="ORF">GMOD_00002588</name>
</gene>
<dbReference type="PANTHER" id="PTHR33840:SF16">
    <property type="entry name" value="DUF2235 DOMAIN-CONTAINING PROTEIN"/>
    <property type="match status" value="1"/>
</dbReference>
<feature type="domain" description="T6SS Phospholipase effector Tle1-like catalytic" evidence="2">
    <location>
        <begin position="11"/>
        <end position="300"/>
    </location>
</feature>
<evidence type="ECO:0000259" key="2">
    <source>
        <dbReference type="Pfam" id="PF09994"/>
    </source>
</evidence>
<dbReference type="Proteomes" id="UP000265663">
    <property type="component" value="Unassembled WGS sequence"/>
</dbReference>
<organism evidence="3 4">
    <name type="scientific">Pyrenophora seminiperda CCB06</name>
    <dbReference type="NCBI Taxonomy" id="1302712"/>
    <lineage>
        <taxon>Eukaryota</taxon>
        <taxon>Fungi</taxon>
        <taxon>Dikarya</taxon>
        <taxon>Ascomycota</taxon>
        <taxon>Pezizomycotina</taxon>
        <taxon>Dothideomycetes</taxon>
        <taxon>Pleosporomycetidae</taxon>
        <taxon>Pleosporales</taxon>
        <taxon>Pleosporineae</taxon>
        <taxon>Pleosporaceae</taxon>
        <taxon>Pyrenophora</taxon>
    </lineage>
</organism>
<dbReference type="Pfam" id="PF09994">
    <property type="entry name" value="T6SS_Tle1-like_cat"/>
    <property type="match status" value="1"/>
</dbReference>
<dbReference type="OrthoDB" id="59699at2759"/>
<reference evidence="3 4" key="1">
    <citation type="journal article" date="2014" name="PLoS ONE">
        <title>De novo Genome Assembly of the Fungal Plant Pathogen Pyrenophora semeniperda.</title>
        <authorList>
            <person name="Soliai M.M."/>
            <person name="Meyer S.E."/>
            <person name="Udall J.A."/>
            <person name="Elzinga D.E."/>
            <person name="Hermansen R.A."/>
            <person name="Bodily P.M."/>
            <person name="Hart A.A."/>
            <person name="Coleman C.E."/>
        </authorList>
    </citation>
    <scope>NUCLEOTIDE SEQUENCE [LARGE SCALE GENOMIC DNA]</scope>
    <source>
        <strain evidence="3 4">CCB06</strain>
        <tissue evidence="3">Mycelium</tissue>
    </source>
</reference>
<evidence type="ECO:0000256" key="1">
    <source>
        <dbReference type="SAM" id="MobiDB-lite"/>
    </source>
</evidence>
<evidence type="ECO:0000313" key="3">
    <source>
        <dbReference type="EMBL" id="RMZ68756.1"/>
    </source>
</evidence>